<dbReference type="InterPro" id="IPR011598">
    <property type="entry name" value="bHLH_dom"/>
</dbReference>
<evidence type="ECO:0000256" key="5">
    <source>
        <dbReference type="SAM" id="Coils"/>
    </source>
</evidence>
<comment type="subcellular location">
    <subcellularLocation>
        <location evidence="4">Nucleus</location>
    </subcellularLocation>
</comment>
<feature type="domain" description="BHLH" evidence="7">
    <location>
        <begin position="101"/>
        <end position="150"/>
    </location>
</feature>
<dbReference type="GO" id="GO:0000976">
    <property type="term" value="F:transcription cis-regulatory region binding"/>
    <property type="evidence" value="ECO:0007669"/>
    <property type="project" value="TreeGrafter"/>
</dbReference>
<dbReference type="PANTHER" id="PTHR11514">
    <property type="entry name" value="MYC"/>
    <property type="match status" value="1"/>
</dbReference>
<dbReference type="AlphaFoldDB" id="A0A8T0RL99"/>
<dbReference type="SMART" id="SM00353">
    <property type="entry name" value="HLH"/>
    <property type="match status" value="1"/>
</dbReference>
<organism evidence="8 9">
    <name type="scientific">Panicum virgatum</name>
    <name type="common">Blackwell switchgrass</name>
    <dbReference type="NCBI Taxonomy" id="38727"/>
    <lineage>
        <taxon>Eukaryota</taxon>
        <taxon>Viridiplantae</taxon>
        <taxon>Streptophyta</taxon>
        <taxon>Embryophyta</taxon>
        <taxon>Tracheophyta</taxon>
        <taxon>Spermatophyta</taxon>
        <taxon>Magnoliopsida</taxon>
        <taxon>Liliopsida</taxon>
        <taxon>Poales</taxon>
        <taxon>Poaceae</taxon>
        <taxon>PACMAD clade</taxon>
        <taxon>Panicoideae</taxon>
        <taxon>Panicodae</taxon>
        <taxon>Paniceae</taxon>
        <taxon>Panicinae</taxon>
        <taxon>Panicum</taxon>
        <taxon>Panicum sect. Hiantes</taxon>
    </lineage>
</organism>
<dbReference type="GO" id="GO:0005634">
    <property type="term" value="C:nucleus"/>
    <property type="evidence" value="ECO:0007669"/>
    <property type="project" value="UniProtKB-SubCell"/>
</dbReference>
<accession>A0A8T0RL99</accession>
<feature type="coiled-coil region" evidence="5">
    <location>
        <begin position="140"/>
        <end position="167"/>
    </location>
</feature>
<feature type="region of interest" description="Disordered" evidence="6">
    <location>
        <begin position="1"/>
        <end position="24"/>
    </location>
</feature>
<dbReference type="InterPro" id="IPR045084">
    <property type="entry name" value="AIB/MYC-like"/>
</dbReference>
<dbReference type="EMBL" id="CM029047">
    <property type="protein sequence ID" value="KAG2585523.1"/>
    <property type="molecule type" value="Genomic_DNA"/>
</dbReference>
<dbReference type="Gene3D" id="4.10.280.10">
    <property type="entry name" value="Helix-loop-helix DNA-binding domain"/>
    <property type="match status" value="1"/>
</dbReference>
<dbReference type="Proteomes" id="UP000823388">
    <property type="component" value="Chromosome 6K"/>
</dbReference>
<evidence type="ECO:0000313" key="9">
    <source>
        <dbReference type="Proteomes" id="UP000823388"/>
    </source>
</evidence>
<keyword evidence="3 4" id="KW-0804">Transcription</keyword>
<evidence type="ECO:0000259" key="7">
    <source>
        <dbReference type="PROSITE" id="PS50888"/>
    </source>
</evidence>
<name>A0A8T0RL99_PANVG</name>
<keyword evidence="2 4" id="KW-0805">Transcription regulation</keyword>
<dbReference type="PROSITE" id="PS50888">
    <property type="entry name" value="BHLH"/>
    <property type="match status" value="1"/>
</dbReference>
<proteinExistence type="inferred from homology"/>
<dbReference type="SUPFAM" id="SSF47459">
    <property type="entry name" value="HLH, helix-loop-helix DNA-binding domain"/>
    <property type="match status" value="1"/>
</dbReference>
<evidence type="ECO:0000256" key="1">
    <source>
        <dbReference type="ARBA" id="ARBA00005510"/>
    </source>
</evidence>
<reference evidence="8" key="1">
    <citation type="submission" date="2020-05" db="EMBL/GenBank/DDBJ databases">
        <title>WGS assembly of Panicum virgatum.</title>
        <authorList>
            <person name="Lovell J.T."/>
            <person name="Jenkins J."/>
            <person name="Shu S."/>
            <person name="Juenger T.E."/>
            <person name="Schmutz J."/>
        </authorList>
    </citation>
    <scope>NUCLEOTIDE SEQUENCE</scope>
    <source>
        <strain evidence="8">AP13</strain>
    </source>
</reference>
<evidence type="ECO:0000313" key="8">
    <source>
        <dbReference type="EMBL" id="KAG2585523.1"/>
    </source>
</evidence>
<dbReference type="GO" id="GO:0003700">
    <property type="term" value="F:DNA-binding transcription factor activity"/>
    <property type="evidence" value="ECO:0007669"/>
    <property type="project" value="InterPro"/>
</dbReference>
<gene>
    <name evidence="8" type="ORF">PVAP13_6KG393800</name>
</gene>
<feature type="compositionally biased region" description="Low complexity" evidence="6">
    <location>
        <begin position="7"/>
        <end position="24"/>
    </location>
</feature>
<evidence type="ECO:0000256" key="2">
    <source>
        <dbReference type="ARBA" id="ARBA00023015"/>
    </source>
</evidence>
<evidence type="ECO:0000256" key="3">
    <source>
        <dbReference type="ARBA" id="ARBA00023163"/>
    </source>
</evidence>
<keyword evidence="9" id="KW-1185">Reference proteome</keyword>
<evidence type="ECO:0000256" key="4">
    <source>
        <dbReference type="RuleBase" id="RU369104"/>
    </source>
</evidence>
<sequence length="283" mass="30198">MDEHGRPTSSTSSPPSPASFFSAASNGGVLEFPYTEVPEQWLMDDDDSNVQEQRLLEHGAVWGDDGALLSARSADLSSRNPPAAAATKRGRKPPGPRAGGGPAVSHMEAERHRRDKLHRRFCDLRAAVPNVTRMDKTSLLADATAYIAELRARVEQLEAEARRAAAARKANRPFFVADAAAAAAAAAAPAGSFDFELGEEEKLEVRMVVGREAAATLRLTTAARHGPARLMDALRALDLPVLHACACRVGGVTVQDAVVDVPAELRDADCLRAALLHRLQESG</sequence>
<comment type="similarity">
    <text evidence="1">Belongs to the bHLH protein family.</text>
</comment>
<dbReference type="InterPro" id="IPR036638">
    <property type="entry name" value="HLH_DNA-bd_sf"/>
</dbReference>
<feature type="region of interest" description="Disordered" evidence="6">
    <location>
        <begin position="73"/>
        <end position="108"/>
    </location>
</feature>
<keyword evidence="5" id="KW-0175">Coiled coil</keyword>
<dbReference type="Pfam" id="PF00010">
    <property type="entry name" value="HLH"/>
    <property type="match status" value="1"/>
</dbReference>
<dbReference type="GO" id="GO:0046983">
    <property type="term" value="F:protein dimerization activity"/>
    <property type="evidence" value="ECO:0007669"/>
    <property type="project" value="InterPro"/>
</dbReference>
<dbReference type="PANTHER" id="PTHR11514:SF140">
    <property type="entry name" value="TRANSCRIPTION FACTOR"/>
    <property type="match status" value="1"/>
</dbReference>
<keyword evidence="4" id="KW-0539">Nucleus</keyword>
<dbReference type="OrthoDB" id="1926382at2759"/>
<protein>
    <recommendedName>
        <fullName evidence="4">Transcription factor</fullName>
        <shortName evidence="4">bHLH transcription factor</shortName>
    </recommendedName>
    <alternativeName>
        <fullName evidence="4">Basic helix-loop-helix protein</fullName>
    </alternativeName>
</protein>
<comment type="caution">
    <text evidence="8">The sequence shown here is derived from an EMBL/GenBank/DDBJ whole genome shotgun (WGS) entry which is preliminary data.</text>
</comment>
<evidence type="ECO:0000256" key="6">
    <source>
        <dbReference type="SAM" id="MobiDB-lite"/>
    </source>
</evidence>